<evidence type="ECO:0000313" key="1">
    <source>
        <dbReference type="EMBL" id="MBL0766394.1"/>
    </source>
</evidence>
<dbReference type="Gene3D" id="2.60.40.1930">
    <property type="match status" value="1"/>
</dbReference>
<dbReference type="RefSeq" id="WP_201922781.1">
    <property type="nucleotide sequence ID" value="NZ_JAERQG010000003.1"/>
</dbReference>
<dbReference type="EMBL" id="JAERQG010000003">
    <property type="protein sequence ID" value="MBL0766394.1"/>
    <property type="molecule type" value="Genomic_DNA"/>
</dbReference>
<reference evidence="1" key="1">
    <citation type="submission" date="2021-01" db="EMBL/GenBank/DDBJ databases">
        <title>Marivirga sp. nov., isolated from intertidal surface sediments.</title>
        <authorList>
            <person name="Zhang M."/>
        </authorList>
    </citation>
    <scope>NUCLEOTIDE SEQUENCE</scope>
    <source>
        <strain evidence="1">SM1354</strain>
    </source>
</reference>
<evidence type="ECO:0008006" key="3">
    <source>
        <dbReference type="Google" id="ProtNLM"/>
    </source>
</evidence>
<evidence type="ECO:0000313" key="2">
    <source>
        <dbReference type="Proteomes" id="UP000642920"/>
    </source>
</evidence>
<accession>A0A937AH69</accession>
<keyword evidence="2" id="KW-1185">Reference proteome</keyword>
<sequence length="728" mass="84093">MDKKATLIIFFFLFVQLTFAQNSDIRERVYIQTNDNTFISGETLSFSIFVISHKTQLLSSQSNIIYIELIGNNGSVFKQKLLLKNGRASGSFFINSLIQTGHYKLIASTRWMRNFNDFFELPIEVINPFEDYKLKISEKNLSFKLLPESKEVVANIPNNICFKISNTEYPAETYEAKIIGDNSEEIINFNFNDFGFACQQFIPEKDQKAIITDRNGNISIFPLKYTIEEGTKLVIEEDDIEIKVTVKSSDSNNLFFNLNIINDELLRQESLRSNQPVTFKKSDFKPGLIKLILRMDEVLVDKRQLYISDDEYSSPILVKENYLSNDSVTIYLPIPKGNYSISVRKVYDNFQWHSLTATDSKLWFMLDTLKFETIFLKNTTLLAKLNAFKTLDNNVKEVNYLPESRNELIQGRAYYKNGKEYSNKPLILSFPGKNSFQNNIINTDDKGNFLFHFKPDSYDRTAYISSINIAPNISFEYESKYISIDSIKTIFPEVNLDSSQILDVKERSIRNQILNAYNITNSINKLNTSWQPQIDNYRLSYDFDNYKRFDNLEQHIIEYINLISVKNNKVFIGELNVPIDSTNQLILLDGLPVDPEKILEINPYLVQSIHIENSPIYLGKGVFSGVMLLKSKNEILADYNTEDYAKLVIKGLSNLLEVDDNWYIPNSDNNQPDLREQLYWQPELRHSNDNSAKITFKTSDVKGKFLLKIDGFSDDGRAVSKNVILTVQ</sequence>
<organism evidence="1 2">
    <name type="scientific">Marivirga atlantica</name>
    <dbReference type="NCBI Taxonomy" id="1548457"/>
    <lineage>
        <taxon>Bacteria</taxon>
        <taxon>Pseudomonadati</taxon>
        <taxon>Bacteroidota</taxon>
        <taxon>Cytophagia</taxon>
        <taxon>Cytophagales</taxon>
        <taxon>Marivirgaceae</taxon>
        <taxon>Marivirga</taxon>
    </lineage>
</organism>
<gene>
    <name evidence="1" type="ORF">JKP34_14100</name>
</gene>
<dbReference type="Proteomes" id="UP000642920">
    <property type="component" value="Unassembled WGS sequence"/>
</dbReference>
<dbReference type="AlphaFoldDB" id="A0A937AH69"/>
<name>A0A937AH69_9BACT</name>
<comment type="caution">
    <text evidence="1">The sequence shown here is derived from an EMBL/GenBank/DDBJ whole genome shotgun (WGS) entry which is preliminary data.</text>
</comment>
<proteinExistence type="predicted"/>
<protein>
    <recommendedName>
        <fullName evidence="3">MG2 domain-containing protein</fullName>
    </recommendedName>
</protein>